<evidence type="ECO:0000313" key="2">
    <source>
        <dbReference type="Proteomes" id="UP000287651"/>
    </source>
</evidence>
<comment type="caution">
    <text evidence="1">The sequence shown here is derived from an EMBL/GenBank/DDBJ whole genome shotgun (WGS) entry which is preliminary data.</text>
</comment>
<protein>
    <submittedName>
        <fullName evidence="1">Uncharacterized protein</fullName>
    </submittedName>
</protein>
<dbReference type="Proteomes" id="UP000287651">
    <property type="component" value="Unassembled WGS sequence"/>
</dbReference>
<evidence type="ECO:0000313" key="1">
    <source>
        <dbReference type="EMBL" id="RRT41712.1"/>
    </source>
</evidence>
<reference evidence="1 2" key="1">
    <citation type="journal article" date="2014" name="Agronomy (Basel)">
        <title>A Draft Genome Sequence for Ensete ventricosum, the Drought-Tolerant Tree Against Hunger.</title>
        <authorList>
            <person name="Harrison J."/>
            <person name="Moore K.A."/>
            <person name="Paszkiewicz K."/>
            <person name="Jones T."/>
            <person name="Grant M."/>
            <person name="Ambacheew D."/>
            <person name="Muzemil S."/>
            <person name="Studholme D.J."/>
        </authorList>
    </citation>
    <scope>NUCLEOTIDE SEQUENCE [LARGE SCALE GENOMIC DNA]</scope>
</reference>
<organism evidence="1 2">
    <name type="scientific">Ensete ventricosum</name>
    <name type="common">Abyssinian banana</name>
    <name type="synonym">Musa ensete</name>
    <dbReference type="NCBI Taxonomy" id="4639"/>
    <lineage>
        <taxon>Eukaryota</taxon>
        <taxon>Viridiplantae</taxon>
        <taxon>Streptophyta</taxon>
        <taxon>Embryophyta</taxon>
        <taxon>Tracheophyta</taxon>
        <taxon>Spermatophyta</taxon>
        <taxon>Magnoliopsida</taxon>
        <taxon>Liliopsida</taxon>
        <taxon>Zingiberales</taxon>
        <taxon>Musaceae</taxon>
        <taxon>Ensete</taxon>
    </lineage>
</organism>
<dbReference type="AlphaFoldDB" id="A0A426XQL4"/>
<gene>
    <name evidence="1" type="ORF">B296_00041539</name>
</gene>
<sequence>MKHVVVLGGLPLTSSVGRNRRGSSVPNATVEEALKGGRKDLQRCKYRRQQRDPRGPYSLFQSHGRYQIWRERASSERKRMEGAAVDHLAHERSRAQFDVEAMKIAWAGSKHAVDVADRMARLVASDPVCSSPPSLPFLSPVLLLIYFSNANCRQKIE</sequence>
<proteinExistence type="predicted"/>
<dbReference type="EMBL" id="AMZH03018355">
    <property type="protein sequence ID" value="RRT41712.1"/>
    <property type="molecule type" value="Genomic_DNA"/>
</dbReference>
<accession>A0A426XQL4</accession>
<name>A0A426XQL4_ENSVE</name>